<accession>A0A1G9XZM0</accession>
<sequence>MTSQPTTSTLAVDVVDGMERISGAYPGYRRAHARGVCFDATFTPSGDAAGLTTAAHLQHAQVPATVRFSNSNGSPHTLDGARAGRGMAVKFHLPDGTATDLVAVNLPVFLASTPENFLNLLAALEKDPITGTTDPARLAAYIQHNPEAAAGFQAVATMPIPVSYGTVRYWAIHAFEWTSAAGQSRFVRYRWEPDTGPLDLSEVDGAAQEPEYLTGELVRRLVDGPVGFTLRVQLAEPGDPTDDATKAWPADREEIVAGRLEITAPSADQERWAGEIFDPTRVTDGIALSADPILAFRHDAYAVSYDRRSHNA</sequence>
<dbReference type="PIRSF" id="PIRSF000296">
    <property type="entry name" value="SrpA"/>
    <property type="match status" value="1"/>
</dbReference>
<keyword evidence="2 7" id="KW-0575">Peroxidase</keyword>
<proteinExistence type="inferred from homology"/>
<dbReference type="CDD" id="cd08153">
    <property type="entry name" value="srpA_like"/>
    <property type="match status" value="1"/>
</dbReference>
<reference evidence="11 12" key="1">
    <citation type="submission" date="2016-10" db="EMBL/GenBank/DDBJ databases">
        <authorList>
            <person name="de Groot N.N."/>
        </authorList>
    </citation>
    <scope>NUCLEOTIDE SEQUENCE [LARGE SCALE GENOMIC DNA]</scope>
    <source>
        <strain evidence="11 12">DSM 44149</strain>
    </source>
</reference>
<gene>
    <name evidence="11" type="ORF">SAMN04489726_4471</name>
</gene>
<dbReference type="GO" id="GO:0046872">
    <property type="term" value="F:metal ion binding"/>
    <property type="evidence" value="ECO:0007669"/>
    <property type="project" value="UniProtKB-KW"/>
</dbReference>
<keyword evidence="5 7" id="KW-0560">Oxidoreductase</keyword>
<evidence type="ECO:0000256" key="9">
    <source>
        <dbReference type="PIRSR" id="PIRSR000296-2"/>
    </source>
</evidence>
<dbReference type="GO" id="GO:0005737">
    <property type="term" value="C:cytoplasm"/>
    <property type="evidence" value="ECO:0007669"/>
    <property type="project" value="TreeGrafter"/>
</dbReference>
<comment type="cofactor">
    <cofactor evidence="7">
        <name>heme</name>
        <dbReference type="ChEBI" id="CHEBI:30413"/>
    </cofactor>
</comment>
<organism evidence="11 12">
    <name type="scientific">Allokutzneria albata</name>
    <name type="common">Kibdelosporangium albatum</name>
    <dbReference type="NCBI Taxonomy" id="211114"/>
    <lineage>
        <taxon>Bacteria</taxon>
        <taxon>Bacillati</taxon>
        <taxon>Actinomycetota</taxon>
        <taxon>Actinomycetes</taxon>
        <taxon>Pseudonocardiales</taxon>
        <taxon>Pseudonocardiaceae</taxon>
        <taxon>Allokutzneria</taxon>
    </lineage>
</organism>
<dbReference type="Gene3D" id="1.20.1280.120">
    <property type="match status" value="1"/>
</dbReference>
<dbReference type="PANTHER" id="PTHR11465">
    <property type="entry name" value="CATALASE"/>
    <property type="match status" value="1"/>
</dbReference>
<feature type="binding site" description="axial binding residue" evidence="9">
    <location>
        <position position="301"/>
    </location>
    <ligand>
        <name>heme</name>
        <dbReference type="ChEBI" id="CHEBI:30413"/>
    </ligand>
    <ligandPart>
        <name>Fe</name>
        <dbReference type="ChEBI" id="CHEBI:18248"/>
    </ligandPart>
</feature>
<dbReference type="eggNOG" id="COG0753">
    <property type="taxonomic scope" value="Bacteria"/>
</dbReference>
<dbReference type="InterPro" id="IPR011614">
    <property type="entry name" value="Catalase_core"/>
</dbReference>
<evidence type="ECO:0000259" key="10">
    <source>
        <dbReference type="SMART" id="SM01060"/>
    </source>
</evidence>
<evidence type="ECO:0000256" key="8">
    <source>
        <dbReference type="PIRSR" id="PIRSR000296-1"/>
    </source>
</evidence>
<dbReference type="STRING" id="211114.SAMN04489726_4471"/>
<evidence type="ECO:0000256" key="6">
    <source>
        <dbReference type="ARBA" id="ARBA00023004"/>
    </source>
</evidence>
<evidence type="ECO:0000256" key="4">
    <source>
        <dbReference type="ARBA" id="ARBA00022723"/>
    </source>
</evidence>
<dbReference type="RefSeq" id="WP_030428854.1">
    <property type="nucleotide sequence ID" value="NZ_JOEF01000005.1"/>
</dbReference>
<feature type="active site" evidence="8">
    <location>
        <position position="32"/>
    </location>
</feature>
<keyword evidence="12" id="KW-1185">Reference proteome</keyword>
<evidence type="ECO:0000256" key="3">
    <source>
        <dbReference type="ARBA" id="ARBA00022617"/>
    </source>
</evidence>
<dbReference type="InterPro" id="IPR020835">
    <property type="entry name" value="Catalase_sf"/>
</dbReference>
<comment type="function">
    <text evidence="7">Has an organic peroxide-dependent peroxidase activity.</text>
</comment>
<dbReference type="Pfam" id="PF00199">
    <property type="entry name" value="Catalase"/>
    <property type="match status" value="1"/>
</dbReference>
<dbReference type="GO" id="GO:0020037">
    <property type="term" value="F:heme binding"/>
    <property type="evidence" value="ECO:0007669"/>
    <property type="project" value="InterPro"/>
</dbReference>
<keyword evidence="3 7" id="KW-0349">Heme</keyword>
<dbReference type="GO" id="GO:0042542">
    <property type="term" value="P:response to hydrogen peroxide"/>
    <property type="evidence" value="ECO:0007669"/>
    <property type="project" value="TreeGrafter"/>
</dbReference>
<dbReference type="SUPFAM" id="SSF56634">
    <property type="entry name" value="Heme-dependent catalase-like"/>
    <property type="match status" value="1"/>
</dbReference>
<dbReference type="AlphaFoldDB" id="A0A1G9XZM0"/>
<evidence type="ECO:0000313" key="11">
    <source>
        <dbReference type="EMBL" id="SDN01653.1"/>
    </source>
</evidence>
<dbReference type="InterPro" id="IPR024168">
    <property type="entry name" value="Catalase_SrpA-type_pred"/>
</dbReference>
<name>A0A1G9XZM0_ALLAB</name>
<keyword evidence="6 7" id="KW-0408">Iron</keyword>
<keyword evidence="4 7" id="KW-0479">Metal-binding</keyword>
<dbReference type="InterPro" id="IPR018028">
    <property type="entry name" value="Catalase"/>
</dbReference>
<dbReference type="Proteomes" id="UP000183376">
    <property type="component" value="Chromosome I"/>
</dbReference>
<dbReference type="Gene3D" id="2.40.180.10">
    <property type="entry name" value="Catalase core domain"/>
    <property type="match status" value="1"/>
</dbReference>
<evidence type="ECO:0000256" key="5">
    <source>
        <dbReference type="ARBA" id="ARBA00023002"/>
    </source>
</evidence>
<protein>
    <recommendedName>
        <fullName evidence="7">Catalase-related peroxidase</fullName>
        <ecNumber evidence="7">1.11.1.-</ecNumber>
    </recommendedName>
</protein>
<evidence type="ECO:0000256" key="7">
    <source>
        <dbReference type="PIRNR" id="PIRNR000296"/>
    </source>
</evidence>
<dbReference type="OrthoDB" id="255727at2"/>
<dbReference type="GO" id="GO:0004096">
    <property type="term" value="F:catalase activity"/>
    <property type="evidence" value="ECO:0007669"/>
    <property type="project" value="InterPro"/>
</dbReference>
<feature type="domain" description="Catalase core" evidence="10">
    <location>
        <begin position="7"/>
        <end position="312"/>
    </location>
</feature>
<dbReference type="PANTHER" id="PTHR11465:SF9">
    <property type="entry name" value="CATALASE"/>
    <property type="match status" value="1"/>
</dbReference>
<dbReference type="EC" id="1.11.1.-" evidence="7"/>
<dbReference type="GO" id="GO:0042744">
    <property type="term" value="P:hydrogen peroxide catabolic process"/>
    <property type="evidence" value="ECO:0007669"/>
    <property type="project" value="TreeGrafter"/>
</dbReference>
<dbReference type="EMBL" id="LT629701">
    <property type="protein sequence ID" value="SDN01653.1"/>
    <property type="molecule type" value="Genomic_DNA"/>
</dbReference>
<comment type="similarity">
    <text evidence="1 7">Belongs to the catalase family.</text>
</comment>
<dbReference type="PROSITE" id="PS51402">
    <property type="entry name" value="CATALASE_3"/>
    <property type="match status" value="1"/>
</dbReference>
<dbReference type="SMART" id="SM01060">
    <property type="entry name" value="Catalase"/>
    <property type="match status" value="1"/>
</dbReference>
<evidence type="ECO:0000256" key="2">
    <source>
        <dbReference type="ARBA" id="ARBA00022559"/>
    </source>
</evidence>
<evidence type="ECO:0000256" key="1">
    <source>
        <dbReference type="ARBA" id="ARBA00005329"/>
    </source>
</evidence>
<evidence type="ECO:0000313" key="12">
    <source>
        <dbReference type="Proteomes" id="UP000183376"/>
    </source>
</evidence>